<name>A0ABM5F5R5_9SAUR</name>
<keyword evidence="1" id="KW-0472">Membrane</keyword>
<reference evidence="3" key="2">
    <citation type="submission" date="2025-08" db="UniProtKB">
        <authorList>
            <consortium name="RefSeq"/>
        </authorList>
    </citation>
    <scope>IDENTIFICATION</scope>
</reference>
<reference evidence="2" key="1">
    <citation type="submission" date="2025-05" db="UniProtKB">
        <authorList>
            <consortium name="RefSeq"/>
        </authorList>
    </citation>
    <scope>NUCLEOTIDE SEQUENCE [LARGE SCALE GENOMIC DNA]</scope>
</reference>
<feature type="transmembrane region" description="Helical" evidence="1">
    <location>
        <begin position="142"/>
        <end position="163"/>
    </location>
</feature>
<evidence type="ECO:0000256" key="1">
    <source>
        <dbReference type="SAM" id="Phobius"/>
    </source>
</evidence>
<dbReference type="PANTHER" id="PTHR31767">
    <property type="entry name" value="VOLTAGE-DEPENDENT CALCIUM CHANNEL GAMMA-LIKE SUBUNIT"/>
    <property type="match status" value="1"/>
</dbReference>
<sequence length="212" mass="23891">MPAEAGFPFECRGLPWLQRPAQWLLAQRRPKRSFFETFIRSLIILCVAIAVVLSSIAVCDGHWLFAKGKLFGLWHFCTIGNNSALKCATNLTLANIAGINVGMTFVRSMVSFAVVVAIFGLELLMVSQVCEDINSRKKWSMGSILILLSFLFSSAGVLSFLILLRDYISFTGFTLTYWCEFISAFLFFLNGISGLHLNHLTHPWNRMRKNEP</sequence>
<protein>
    <submittedName>
        <fullName evidence="3">Voltage-dependent calcium channel gamma-like subunit isoform X1</fullName>
    </submittedName>
</protein>
<organism evidence="2 3">
    <name type="scientific">Pogona vitticeps</name>
    <name type="common">central bearded dragon</name>
    <dbReference type="NCBI Taxonomy" id="103695"/>
    <lineage>
        <taxon>Eukaryota</taxon>
        <taxon>Metazoa</taxon>
        <taxon>Chordata</taxon>
        <taxon>Craniata</taxon>
        <taxon>Vertebrata</taxon>
        <taxon>Euteleostomi</taxon>
        <taxon>Lepidosauria</taxon>
        <taxon>Squamata</taxon>
        <taxon>Bifurcata</taxon>
        <taxon>Unidentata</taxon>
        <taxon>Episquamata</taxon>
        <taxon>Toxicofera</taxon>
        <taxon>Iguania</taxon>
        <taxon>Acrodonta</taxon>
        <taxon>Agamidae</taxon>
        <taxon>Amphibolurinae</taxon>
        <taxon>Pogona</taxon>
    </lineage>
</organism>
<dbReference type="RefSeq" id="XP_072840751.1">
    <property type="nucleotide sequence ID" value="XM_072984650.1"/>
</dbReference>
<feature type="transmembrane region" description="Helical" evidence="1">
    <location>
        <begin position="109"/>
        <end position="130"/>
    </location>
</feature>
<dbReference type="InterPro" id="IPR029372">
    <property type="entry name" value="Tmem37"/>
</dbReference>
<evidence type="ECO:0000313" key="2">
    <source>
        <dbReference type="Proteomes" id="UP001652642"/>
    </source>
</evidence>
<keyword evidence="2" id="KW-1185">Reference proteome</keyword>
<dbReference type="Proteomes" id="UP001652642">
    <property type="component" value="Chromosome 1"/>
</dbReference>
<keyword evidence="1" id="KW-0812">Transmembrane</keyword>
<keyword evidence="1" id="KW-1133">Transmembrane helix</keyword>
<accession>A0ABM5F5R5</accession>
<feature type="transmembrane region" description="Helical" evidence="1">
    <location>
        <begin position="38"/>
        <end position="65"/>
    </location>
</feature>
<dbReference type="Pfam" id="PF15108">
    <property type="entry name" value="TMEM37"/>
    <property type="match status" value="1"/>
</dbReference>
<gene>
    <name evidence="3" type="primary">TMEM37</name>
</gene>
<proteinExistence type="predicted"/>
<dbReference type="GeneID" id="110071873"/>
<dbReference type="PANTHER" id="PTHR31767:SF0">
    <property type="entry name" value="VOLTAGE-DEPENDENT CALCIUM CHANNEL GAMMA-LIKE SUBUNIT"/>
    <property type="match status" value="1"/>
</dbReference>
<feature type="transmembrane region" description="Helical" evidence="1">
    <location>
        <begin position="175"/>
        <end position="197"/>
    </location>
</feature>
<evidence type="ECO:0000313" key="3">
    <source>
        <dbReference type="RefSeq" id="XP_072840751.1"/>
    </source>
</evidence>